<proteinExistence type="predicted"/>
<dbReference type="InterPro" id="IPR011008">
    <property type="entry name" value="Dimeric_a/b-barrel"/>
</dbReference>
<dbReference type="InterPro" id="IPR013097">
    <property type="entry name" value="Dabb"/>
</dbReference>
<keyword evidence="3" id="KW-1185">Reference proteome</keyword>
<dbReference type="Pfam" id="PF07876">
    <property type="entry name" value="Dabb"/>
    <property type="match status" value="1"/>
</dbReference>
<dbReference type="AlphaFoldDB" id="A0A934VBH2"/>
<dbReference type="EMBL" id="JAENIK010000011">
    <property type="protein sequence ID" value="MBK1816140.1"/>
    <property type="molecule type" value="Genomic_DNA"/>
</dbReference>
<protein>
    <submittedName>
        <fullName evidence="2">Dabb family protein</fullName>
    </submittedName>
</protein>
<organism evidence="2 3">
    <name type="scientific">Luteolibacter yonseiensis</name>
    <dbReference type="NCBI Taxonomy" id="1144680"/>
    <lineage>
        <taxon>Bacteria</taxon>
        <taxon>Pseudomonadati</taxon>
        <taxon>Verrucomicrobiota</taxon>
        <taxon>Verrucomicrobiia</taxon>
        <taxon>Verrucomicrobiales</taxon>
        <taxon>Verrucomicrobiaceae</taxon>
        <taxon>Luteolibacter</taxon>
    </lineage>
</organism>
<dbReference type="SMART" id="SM00886">
    <property type="entry name" value="Dabb"/>
    <property type="match status" value="1"/>
</dbReference>
<comment type="caution">
    <text evidence="2">The sequence shown here is derived from an EMBL/GenBank/DDBJ whole genome shotgun (WGS) entry which is preliminary data.</text>
</comment>
<dbReference type="Gene3D" id="3.30.70.100">
    <property type="match status" value="1"/>
</dbReference>
<dbReference type="SUPFAM" id="SSF54909">
    <property type="entry name" value="Dimeric alpha+beta barrel"/>
    <property type="match status" value="1"/>
</dbReference>
<gene>
    <name evidence="2" type="ORF">JIN84_10995</name>
</gene>
<sequence>MIHHAAYFQLKPEVDAAGLEELVRTSRSLLLKIPEVLSVRSGRNIDPSCQWQFYFSIEVDSLEKLRITLDDAHHLKLLEKWIKPKTMAEFSMTYELDPSKNLKHS</sequence>
<dbReference type="PROSITE" id="PS51502">
    <property type="entry name" value="S_R_A_B_BARREL"/>
    <property type="match status" value="1"/>
</dbReference>
<feature type="domain" description="Stress-response A/B barrel" evidence="1">
    <location>
        <begin position="2"/>
        <end position="96"/>
    </location>
</feature>
<evidence type="ECO:0000313" key="3">
    <source>
        <dbReference type="Proteomes" id="UP000600139"/>
    </source>
</evidence>
<evidence type="ECO:0000259" key="1">
    <source>
        <dbReference type="PROSITE" id="PS51502"/>
    </source>
</evidence>
<dbReference type="Proteomes" id="UP000600139">
    <property type="component" value="Unassembled WGS sequence"/>
</dbReference>
<name>A0A934VBH2_9BACT</name>
<accession>A0A934VBH2</accession>
<evidence type="ECO:0000313" key="2">
    <source>
        <dbReference type="EMBL" id="MBK1816140.1"/>
    </source>
</evidence>
<dbReference type="RefSeq" id="WP_200351096.1">
    <property type="nucleotide sequence ID" value="NZ_BAABHZ010000006.1"/>
</dbReference>
<reference evidence="2" key="1">
    <citation type="submission" date="2021-01" db="EMBL/GenBank/DDBJ databases">
        <title>Modified the classification status of verrucomicrobia.</title>
        <authorList>
            <person name="Feng X."/>
        </authorList>
    </citation>
    <scope>NUCLEOTIDE SEQUENCE</scope>
    <source>
        <strain evidence="2">JCM 18052</strain>
    </source>
</reference>